<evidence type="ECO:0000313" key="3">
    <source>
        <dbReference type="EMBL" id="NIJ10600.1"/>
    </source>
</evidence>
<keyword evidence="4" id="KW-1185">Reference proteome</keyword>
<organism evidence="3 4">
    <name type="scientific">Saccharomonospora amisosensis</name>
    <dbReference type="NCBI Taxonomy" id="1128677"/>
    <lineage>
        <taxon>Bacteria</taxon>
        <taxon>Bacillati</taxon>
        <taxon>Actinomycetota</taxon>
        <taxon>Actinomycetes</taxon>
        <taxon>Pseudonocardiales</taxon>
        <taxon>Pseudonocardiaceae</taxon>
        <taxon>Saccharomonospora</taxon>
    </lineage>
</organism>
<sequence>MHPDEFDHPDLRDRSWTKRAERRARREARRVRRRQVAVWGQPKRRSHRVRWLALGAVVVAAASVGIYYVERNAEEDTRPGSRADLPSINPVDLDRPFASTPARNWADGAAGIVPPDPVAVGDFSAEQVGEATETMKRILVASRLDSRMLSEGDTDAFVSLFAPNQREWVREQFSTPRWPAALATRLAPGFRLLPSGPKVRGSMRVEAGERPGELRVRTSYAFAYAFHTDDPSAVHAPLDIVALYRARLSFVWRDGDLWRRGDRGFAFDGGQGFSYSIACEQAEKGMLAPAYSGRARLGLPSGRRPPEYFDPANPIPDEDSC</sequence>
<proteinExistence type="predicted"/>
<feature type="transmembrane region" description="Helical" evidence="2">
    <location>
        <begin position="51"/>
        <end position="69"/>
    </location>
</feature>
<comment type="caution">
    <text evidence="3">The sequence shown here is derived from an EMBL/GenBank/DDBJ whole genome shotgun (WGS) entry which is preliminary data.</text>
</comment>
<gene>
    <name evidence="3" type="ORF">FHU38_000944</name>
</gene>
<evidence type="ECO:0000256" key="1">
    <source>
        <dbReference type="SAM" id="MobiDB-lite"/>
    </source>
</evidence>
<evidence type="ECO:0000256" key="2">
    <source>
        <dbReference type="SAM" id="Phobius"/>
    </source>
</evidence>
<dbReference type="AlphaFoldDB" id="A0A7X5ZPT9"/>
<evidence type="ECO:0000313" key="4">
    <source>
        <dbReference type="Proteomes" id="UP000545493"/>
    </source>
</evidence>
<keyword evidence="2" id="KW-0812">Transmembrane</keyword>
<keyword evidence="2" id="KW-0472">Membrane</keyword>
<dbReference type="EMBL" id="JAAOYM010000001">
    <property type="protein sequence ID" value="NIJ10600.1"/>
    <property type="molecule type" value="Genomic_DNA"/>
</dbReference>
<name>A0A7X5ZPT9_9PSEU</name>
<feature type="region of interest" description="Disordered" evidence="1">
    <location>
        <begin position="302"/>
        <end position="321"/>
    </location>
</feature>
<dbReference type="RefSeq" id="WP_167166818.1">
    <property type="nucleotide sequence ID" value="NZ_JAAOYM010000001.1"/>
</dbReference>
<accession>A0A7X5ZPT9</accession>
<reference evidence="3 4" key="1">
    <citation type="submission" date="2020-03" db="EMBL/GenBank/DDBJ databases">
        <title>Sequencing the genomes of 1000 actinobacteria strains.</title>
        <authorList>
            <person name="Klenk H.-P."/>
        </authorList>
    </citation>
    <scope>NUCLEOTIDE SEQUENCE [LARGE SCALE GENOMIC DNA]</scope>
    <source>
        <strain evidence="3 4">DSM 45685</strain>
    </source>
</reference>
<keyword evidence="2" id="KW-1133">Transmembrane helix</keyword>
<dbReference type="Proteomes" id="UP000545493">
    <property type="component" value="Unassembled WGS sequence"/>
</dbReference>
<protein>
    <submittedName>
        <fullName evidence="3">Uncharacterized protein</fullName>
    </submittedName>
</protein>